<sequence>MNRAIQALLSGIFITFILDFFLFLGVLLNYINFYNIDLYYNILFADNQNVYLFFGTSIILGYLVVYVKNYKVSLITVGVLSFLVLLTLFQSIGHSVGEAMFMQKDKVLVTSKRTYSGDILYDGREQITFYERNLNKIIKISKKDLKK</sequence>
<comment type="caution">
    <text evidence="2">The sequence shown here is derived from an EMBL/GenBank/DDBJ whole genome shotgun (WGS) entry which is preliminary data.</text>
</comment>
<dbReference type="Proteomes" id="UP000309561">
    <property type="component" value="Unassembled WGS sequence"/>
</dbReference>
<dbReference type="OrthoDB" id="5334865at2"/>
<feature type="transmembrane region" description="Helical" evidence="1">
    <location>
        <begin position="50"/>
        <end position="67"/>
    </location>
</feature>
<keyword evidence="3" id="KW-1185">Reference proteome</keyword>
<proteinExistence type="predicted"/>
<dbReference type="AlphaFoldDB" id="A0A4U2Z635"/>
<feature type="transmembrane region" description="Helical" evidence="1">
    <location>
        <begin position="7"/>
        <end position="30"/>
    </location>
</feature>
<protein>
    <submittedName>
        <fullName evidence="2">Uncharacterized protein</fullName>
    </submittedName>
</protein>
<keyword evidence="1" id="KW-1133">Transmembrane helix</keyword>
<reference evidence="2 3" key="1">
    <citation type="submission" date="2019-04" db="EMBL/GenBank/DDBJ databases">
        <title>Sulfurimonas crateris sp. nov. a facultative anaerobic sulfur-oxidizing chemolithautotrophic bacterium isolated from a terrestrial mud vulcano.</title>
        <authorList>
            <person name="Ratnikova N.M."/>
            <person name="Slobodkin A.I."/>
            <person name="Merkel A.Y."/>
            <person name="Novikov A."/>
            <person name="Bonch-Osmolovskaya E.A."/>
            <person name="Slobodkina G.B."/>
        </authorList>
    </citation>
    <scope>NUCLEOTIDE SEQUENCE [LARGE SCALE GENOMIC DNA]</scope>
    <source>
        <strain evidence="2 3">SN118</strain>
    </source>
</reference>
<keyword evidence="1" id="KW-0812">Transmembrane</keyword>
<evidence type="ECO:0000256" key="1">
    <source>
        <dbReference type="SAM" id="Phobius"/>
    </source>
</evidence>
<accession>A0A4U2Z635</accession>
<name>A0A4U2Z635_9BACT</name>
<dbReference type="RefSeq" id="WP_137014119.1">
    <property type="nucleotide sequence ID" value="NZ_SZPX01000006.1"/>
</dbReference>
<evidence type="ECO:0000313" key="2">
    <source>
        <dbReference type="EMBL" id="TKI68912.1"/>
    </source>
</evidence>
<evidence type="ECO:0000313" key="3">
    <source>
        <dbReference type="Proteomes" id="UP000309561"/>
    </source>
</evidence>
<gene>
    <name evidence="2" type="ORF">FCU45_08080</name>
</gene>
<organism evidence="2 3">
    <name type="scientific">Sulfurimonas crateris</name>
    <dbReference type="NCBI Taxonomy" id="2574727"/>
    <lineage>
        <taxon>Bacteria</taxon>
        <taxon>Pseudomonadati</taxon>
        <taxon>Campylobacterota</taxon>
        <taxon>Epsilonproteobacteria</taxon>
        <taxon>Campylobacterales</taxon>
        <taxon>Sulfurimonadaceae</taxon>
        <taxon>Sulfurimonas</taxon>
    </lineage>
</organism>
<dbReference type="EMBL" id="SZPX01000006">
    <property type="protein sequence ID" value="TKI68912.1"/>
    <property type="molecule type" value="Genomic_DNA"/>
</dbReference>
<feature type="transmembrane region" description="Helical" evidence="1">
    <location>
        <begin position="74"/>
        <end position="92"/>
    </location>
</feature>
<keyword evidence="1" id="KW-0472">Membrane</keyword>